<dbReference type="SUPFAM" id="SSF52954">
    <property type="entry name" value="Class II aaRS ABD-related"/>
    <property type="match status" value="1"/>
</dbReference>
<protein>
    <submittedName>
        <fullName evidence="3">Anticodon binding domain protein</fullName>
    </submittedName>
</protein>
<dbReference type="Pfam" id="PF03129">
    <property type="entry name" value="HGTP_anticodon"/>
    <property type="match status" value="1"/>
</dbReference>
<dbReference type="GO" id="GO:0005739">
    <property type="term" value="C:mitochondrion"/>
    <property type="evidence" value="ECO:0007669"/>
    <property type="project" value="TreeGrafter"/>
</dbReference>
<gene>
    <name evidence="3" type="ORF">ANCCAN_08481</name>
</gene>
<sequence>MVDLRFNTTFQAKIIRIHESVNAYAREVKNKLYSEGFEVEFDEYCPDTLNKQIRRAMQAQFNFILVVGQKEMKNSTVNVRTRDNQGRREVHLDELIAIFRRLEAEYTKECDVLPF</sequence>
<comment type="caution">
    <text evidence="3">The sequence shown here is derived from an EMBL/GenBank/DDBJ whole genome shotgun (WGS) entry which is preliminary data.</text>
</comment>
<evidence type="ECO:0000313" key="3">
    <source>
        <dbReference type="EMBL" id="RCN45481.1"/>
    </source>
</evidence>
<dbReference type="InterPro" id="IPR004154">
    <property type="entry name" value="Anticodon-bd"/>
</dbReference>
<dbReference type="Proteomes" id="UP000252519">
    <property type="component" value="Unassembled WGS sequence"/>
</dbReference>
<name>A0A368GM81_ANCCA</name>
<keyword evidence="4" id="KW-1185">Reference proteome</keyword>
<dbReference type="CDD" id="cd00860">
    <property type="entry name" value="ThrRS_anticodon"/>
    <property type="match status" value="1"/>
</dbReference>
<evidence type="ECO:0000256" key="1">
    <source>
        <dbReference type="ARBA" id="ARBA00022917"/>
    </source>
</evidence>
<keyword evidence="1" id="KW-0648">Protein biosynthesis</keyword>
<dbReference type="OrthoDB" id="10064103at2759"/>
<proteinExistence type="predicted"/>
<organism evidence="3 4">
    <name type="scientific">Ancylostoma caninum</name>
    <name type="common">Dog hookworm</name>
    <dbReference type="NCBI Taxonomy" id="29170"/>
    <lineage>
        <taxon>Eukaryota</taxon>
        <taxon>Metazoa</taxon>
        <taxon>Ecdysozoa</taxon>
        <taxon>Nematoda</taxon>
        <taxon>Chromadorea</taxon>
        <taxon>Rhabditida</taxon>
        <taxon>Rhabditina</taxon>
        <taxon>Rhabditomorpha</taxon>
        <taxon>Strongyloidea</taxon>
        <taxon>Ancylostomatidae</taxon>
        <taxon>Ancylostomatinae</taxon>
        <taxon>Ancylostoma</taxon>
    </lineage>
</organism>
<dbReference type="PANTHER" id="PTHR11451">
    <property type="entry name" value="THREONINE-TRNA LIGASE"/>
    <property type="match status" value="1"/>
</dbReference>
<reference evidence="3 4" key="1">
    <citation type="submission" date="2014-10" db="EMBL/GenBank/DDBJ databases">
        <title>Draft genome of the hookworm Ancylostoma caninum.</title>
        <authorList>
            <person name="Mitreva M."/>
        </authorList>
    </citation>
    <scope>NUCLEOTIDE SEQUENCE [LARGE SCALE GENOMIC DNA]</scope>
    <source>
        <strain evidence="3 4">Baltimore</strain>
    </source>
</reference>
<dbReference type="GO" id="GO:0006435">
    <property type="term" value="P:threonyl-tRNA aminoacylation"/>
    <property type="evidence" value="ECO:0007669"/>
    <property type="project" value="TreeGrafter"/>
</dbReference>
<dbReference type="GO" id="GO:0004829">
    <property type="term" value="F:threonine-tRNA ligase activity"/>
    <property type="evidence" value="ECO:0007669"/>
    <property type="project" value="TreeGrafter"/>
</dbReference>
<dbReference type="Gene3D" id="3.40.50.800">
    <property type="entry name" value="Anticodon-binding domain"/>
    <property type="match status" value="1"/>
</dbReference>
<dbReference type="STRING" id="29170.A0A368GM81"/>
<dbReference type="EMBL" id="JOJR01000100">
    <property type="protein sequence ID" value="RCN45481.1"/>
    <property type="molecule type" value="Genomic_DNA"/>
</dbReference>
<evidence type="ECO:0000259" key="2">
    <source>
        <dbReference type="Pfam" id="PF03129"/>
    </source>
</evidence>
<dbReference type="InterPro" id="IPR047246">
    <property type="entry name" value="ThrRS_anticodon"/>
</dbReference>
<accession>A0A368GM81</accession>
<dbReference type="PANTHER" id="PTHR11451:SF46">
    <property type="entry name" value="THREONINE--TRNA LIGASE"/>
    <property type="match status" value="1"/>
</dbReference>
<dbReference type="InterPro" id="IPR036621">
    <property type="entry name" value="Anticodon-bd_dom_sf"/>
</dbReference>
<feature type="domain" description="Anticodon-binding" evidence="2">
    <location>
        <begin position="11"/>
        <end position="101"/>
    </location>
</feature>
<evidence type="ECO:0000313" key="4">
    <source>
        <dbReference type="Proteomes" id="UP000252519"/>
    </source>
</evidence>
<dbReference type="AlphaFoldDB" id="A0A368GM81"/>